<name>A0A4C1SWK1_EUMVA</name>
<evidence type="ECO:0000313" key="2">
    <source>
        <dbReference type="Proteomes" id="UP000299102"/>
    </source>
</evidence>
<proteinExistence type="predicted"/>
<dbReference type="Gene3D" id="3.30.40.10">
    <property type="entry name" value="Zinc/RING finger domain, C3HC4 (zinc finger)"/>
    <property type="match status" value="1"/>
</dbReference>
<gene>
    <name evidence="1" type="ORF">EVAR_73988_1</name>
</gene>
<dbReference type="SUPFAM" id="SSF57903">
    <property type="entry name" value="FYVE/PHD zinc finger"/>
    <property type="match status" value="1"/>
</dbReference>
<dbReference type="InterPro" id="IPR013083">
    <property type="entry name" value="Znf_RING/FYVE/PHD"/>
</dbReference>
<dbReference type="EMBL" id="BGZK01007752">
    <property type="protein sequence ID" value="GBP05411.1"/>
    <property type="molecule type" value="Genomic_DNA"/>
</dbReference>
<protein>
    <submittedName>
        <fullName evidence="1">Uncharacterized protein</fullName>
    </submittedName>
</protein>
<accession>A0A4C1SWK1</accession>
<comment type="caution">
    <text evidence="1">The sequence shown here is derived from an EMBL/GenBank/DDBJ whole genome shotgun (WGS) entry which is preliminary data.</text>
</comment>
<dbReference type="InterPro" id="IPR011011">
    <property type="entry name" value="Znf_FYVE_PHD"/>
</dbReference>
<organism evidence="1 2">
    <name type="scientific">Eumeta variegata</name>
    <name type="common">Bagworm moth</name>
    <name type="synonym">Eumeta japonica</name>
    <dbReference type="NCBI Taxonomy" id="151549"/>
    <lineage>
        <taxon>Eukaryota</taxon>
        <taxon>Metazoa</taxon>
        <taxon>Ecdysozoa</taxon>
        <taxon>Arthropoda</taxon>
        <taxon>Hexapoda</taxon>
        <taxon>Insecta</taxon>
        <taxon>Pterygota</taxon>
        <taxon>Neoptera</taxon>
        <taxon>Endopterygota</taxon>
        <taxon>Lepidoptera</taxon>
        <taxon>Glossata</taxon>
        <taxon>Ditrysia</taxon>
        <taxon>Tineoidea</taxon>
        <taxon>Psychidae</taxon>
        <taxon>Oiketicinae</taxon>
        <taxon>Eumeta</taxon>
    </lineage>
</organism>
<reference evidence="1 2" key="1">
    <citation type="journal article" date="2019" name="Commun. Biol.">
        <title>The bagworm genome reveals a unique fibroin gene that provides high tensile strength.</title>
        <authorList>
            <person name="Kono N."/>
            <person name="Nakamura H."/>
            <person name="Ohtoshi R."/>
            <person name="Tomita M."/>
            <person name="Numata K."/>
            <person name="Arakawa K."/>
        </authorList>
    </citation>
    <scope>NUCLEOTIDE SEQUENCE [LARGE SCALE GENOMIC DNA]</scope>
</reference>
<dbReference type="OrthoDB" id="8061743at2759"/>
<dbReference type="AlphaFoldDB" id="A0A4C1SWK1"/>
<keyword evidence="2" id="KW-1185">Reference proteome</keyword>
<sequence length="306" mass="35120">MAGARKRDEGCSCIMSEEVDNEYMVQCDACDEWFHYDCAGVGRVAKCRHNYALLDEGSSITLLEEETFNLGAHGRKENLCLKWTSEKTRLEENSLQHHLKFPVHKVSPYKLQGVRTVKNLSLHTQTLDAATIKNRLRRNILNESITPTKREILRVLMSIYDPLGFVSCYPIETWRSGINWDDELTTDLAKVASLEENLALATGGPIPKRFSSGYAWILEMDSVQNEPSRLYYEATTRMKIDMWIHGPEFLLTDKDKWPQCSDLGTTNVEEMRAHVLNFHVPLPAPLNTAYFSDWKRLYRALATLRS</sequence>
<dbReference type="Proteomes" id="UP000299102">
    <property type="component" value="Unassembled WGS sequence"/>
</dbReference>
<evidence type="ECO:0000313" key="1">
    <source>
        <dbReference type="EMBL" id="GBP05411.1"/>
    </source>
</evidence>